<evidence type="ECO:0000256" key="4">
    <source>
        <dbReference type="RuleBase" id="RU362132"/>
    </source>
</evidence>
<accession>A0A1I6UJ58</accession>
<dbReference type="GO" id="GO:0044272">
    <property type="term" value="P:sulfur compound biosynthetic process"/>
    <property type="evidence" value="ECO:0007669"/>
    <property type="project" value="UniProtKB-ARBA"/>
</dbReference>
<reference evidence="10" key="1">
    <citation type="submission" date="2016-10" db="EMBL/GenBank/DDBJ databases">
        <authorList>
            <person name="Varghese N."/>
            <person name="Submissions S."/>
        </authorList>
    </citation>
    <scope>NUCLEOTIDE SEQUENCE [LARGE SCALE GENOMIC DNA]</scope>
    <source>
        <strain evidence="10">DSM 22427</strain>
    </source>
</reference>
<dbReference type="InterPro" id="IPR012001">
    <property type="entry name" value="Thiamin_PyroP_enz_TPP-bd_dom"/>
</dbReference>
<comment type="cofactor">
    <cofactor evidence="1">
        <name>thiamine diphosphate</name>
        <dbReference type="ChEBI" id="CHEBI:58937"/>
    </cofactor>
</comment>
<dbReference type="GO" id="GO:0000287">
    <property type="term" value="F:magnesium ion binding"/>
    <property type="evidence" value="ECO:0007669"/>
    <property type="project" value="InterPro"/>
</dbReference>
<dbReference type="SUPFAM" id="SSF52467">
    <property type="entry name" value="DHS-like NAD/FAD-binding domain"/>
    <property type="match status" value="1"/>
</dbReference>
<evidence type="ECO:0000256" key="5">
    <source>
        <dbReference type="SAM" id="MobiDB-lite"/>
    </source>
</evidence>
<protein>
    <submittedName>
        <fullName evidence="9">Acetolactate synthase-1/2/3 large subunit</fullName>
    </submittedName>
</protein>
<dbReference type="FunFam" id="3.40.50.970:FF:000007">
    <property type="entry name" value="Acetolactate synthase"/>
    <property type="match status" value="1"/>
</dbReference>
<evidence type="ECO:0000259" key="6">
    <source>
        <dbReference type="Pfam" id="PF00205"/>
    </source>
</evidence>
<dbReference type="Pfam" id="PF02775">
    <property type="entry name" value="TPP_enzyme_C"/>
    <property type="match status" value="1"/>
</dbReference>
<comment type="similarity">
    <text evidence="2 4">Belongs to the TPP enzyme family.</text>
</comment>
<feature type="domain" description="Thiamine pyrophosphate enzyme TPP-binding" evidence="7">
    <location>
        <begin position="403"/>
        <end position="553"/>
    </location>
</feature>
<evidence type="ECO:0000259" key="8">
    <source>
        <dbReference type="Pfam" id="PF02776"/>
    </source>
</evidence>
<dbReference type="CDD" id="cd00568">
    <property type="entry name" value="TPP_enzymes"/>
    <property type="match status" value="1"/>
</dbReference>
<dbReference type="GO" id="GO:0009097">
    <property type="term" value="P:isoleucine biosynthetic process"/>
    <property type="evidence" value="ECO:0007669"/>
    <property type="project" value="TreeGrafter"/>
</dbReference>
<dbReference type="CDD" id="cd07035">
    <property type="entry name" value="TPP_PYR_POX_like"/>
    <property type="match status" value="1"/>
</dbReference>
<name>A0A1I6UJ58_9EURY</name>
<gene>
    <name evidence="9" type="ORF">SAMN04488556_3923</name>
</gene>
<dbReference type="InterPro" id="IPR045229">
    <property type="entry name" value="TPP_enz"/>
</dbReference>
<proteinExistence type="inferred from homology"/>
<evidence type="ECO:0000256" key="2">
    <source>
        <dbReference type="ARBA" id="ARBA00007812"/>
    </source>
</evidence>
<feature type="region of interest" description="Disordered" evidence="5">
    <location>
        <begin position="178"/>
        <end position="197"/>
    </location>
</feature>
<feature type="domain" description="Thiamine pyrophosphate enzyme N-terminal TPP-binding" evidence="8">
    <location>
        <begin position="5"/>
        <end position="118"/>
    </location>
</feature>
<evidence type="ECO:0000256" key="1">
    <source>
        <dbReference type="ARBA" id="ARBA00001964"/>
    </source>
</evidence>
<feature type="compositionally biased region" description="Basic and acidic residues" evidence="5">
    <location>
        <begin position="183"/>
        <end position="193"/>
    </location>
</feature>
<dbReference type="GO" id="GO:0005948">
    <property type="term" value="C:acetolactate synthase complex"/>
    <property type="evidence" value="ECO:0007669"/>
    <property type="project" value="TreeGrafter"/>
</dbReference>
<dbReference type="AlphaFoldDB" id="A0A1I6UJ58"/>
<dbReference type="InterPro" id="IPR000399">
    <property type="entry name" value="TPP-bd_CS"/>
</dbReference>
<dbReference type="GO" id="GO:0050660">
    <property type="term" value="F:flavin adenine dinucleotide binding"/>
    <property type="evidence" value="ECO:0007669"/>
    <property type="project" value="TreeGrafter"/>
</dbReference>
<dbReference type="PANTHER" id="PTHR18968:SF13">
    <property type="entry name" value="ACETOLACTATE SYNTHASE CATALYTIC SUBUNIT, MITOCHONDRIAL"/>
    <property type="match status" value="1"/>
</dbReference>
<dbReference type="Pfam" id="PF02776">
    <property type="entry name" value="TPP_enzyme_N"/>
    <property type="match status" value="1"/>
</dbReference>
<dbReference type="InterPro" id="IPR012000">
    <property type="entry name" value="Thiamin_PyroP_enz_cen_dom"/>
</dbReference>
<evidence type="ECO:0000313" key="9">
    <source>
        <dbReference type="EMBL" id="SFT01506.1"/>
    </source>
</evidence>
<dbReference type="SUPFAM" id="SSF52518">
    <property type="entry name" value="Thiamin diphosphate-binding fold (THDP-binding)"/>
    <property type="match status" value="2"/>
</dbReference>
<evidence type="ECO:0000259" key="7">
    <source>
        <dbReference type="Pfam" id="PF02775"/>
    </source>
</evidence>
<dbReference type="GO" id="GO:0003984">
    <property type="term" value="F:acetolactate synthase activity"/>
    <property type="evidence" value="ECO:0007669"/>
    <property type="project" value="TreeGrafter"/>
</dbReference>
<keyword evidence="3 4" id="KW-0786">Thiamine pyrophosphate</keyword>
<dbReference type="PANTHER" id="PTHR18968">
    <property type="entry name" value="THIAMINE PYROPHOSPHATE ENZYMES"/>
    <property type="match status" value="1"/>
</dbReference>
<dbReference type="Gene3D" id="3.40.50.970">
    <property type="match status" value="2"/>
</dbReference>
<sequence length="580" mass="62508">MPKLTGGEIIAKYLEAEGVEYLVGIPGHGSTNLLDAFNDSTVEVIQPRHEQGATHLADGYARASGDPLAVFTSIGPGATNTVTGAATAYVDSIPMVIFTGAPQTHEYGQGILQELDRQKPGDFPSVMEPVTKRSFVVQDVERLPRVLRRAFQIAVTGRPGPVHVDVPMDVQGAAADVEIPDPAETRTHSRPGGDPDSIAEAADLLADADRPVIVPGGGCMLGEAWDEVQALAEHLKAPVIPTFQAKGIIPEDHDLFVGYAGWIGSSAGNELASNADVVLGIGCRFSDLHTSSFEQGVSFEIPPSKLIHVDIDNTEIGKNYPVEVGILGDAKVVTDQLYDGVSDRIDEVSTEGNDYYDEIQRLWADWQERVESRHTNDVPMSIPRALSSLRDALPREGIIVSSAGQPQEITNPEFPVYDPQTNVSCGGFSTMGFGVSAAIGAKLAEPDRPVVDIEGDGSFLMCNQEMACAVEHDIDVTWFVVNNNGWKSIRNLQVDKYGWDRVLNTEFDTDDDVDFVKMAEAFSVGFAERVVKPENLSSTLEEAIEYDGPAFVEAVVKPDDADSGAIITGEWDLADLEADD</sequence>
<dbReference type="RefSeq" id="WP_092907160.1">
    <property type="nucleotide sequence ID" value="NZ_FOZS01000004.1"/>
</dbReference>
<dbReference type="Pfam" id="PF00205">
    <property type="entry name" value="TPP_enzyme_M"/>
    <property type="match status" value="1"/>
</dbReference>
<dbReference type="EMBL" id="FOZS01000004">
    <property type="protein sequence ID" value="SFT01506.1"/>
    <property type="molecule type" value="Genomic_DNA"/>
</dbReference>
<feature type="domain" description="Thiamine pyrophosphate enzyme central" evidence="6">
    <location>
        <begin position="198"/>
        <end position="337"/>
    </location>
</feature>
<dbReference type="PROSITE" id="PS00187">
    <property type="entry name" value="TPP_ENZYMES"/>
    <property type="match status" value="1"/>
</dbReference>
<dbReference type="Gene3D" id="3.40.50.1220">
    <property type="entry name" value="TPP-binding domain"/>
    <property type="match status" value="1"/>
</dbReference>
<organism evidence="9 10">
    <name type="scientific">Halostagnicola kamekurae</name>
    <dbReference type="NCBI Taxonomy" id="619731"/>
    <lineage>
        <taxon>Archaea</taxon>
        <taxon>Methanobacteriati</taxon>
        <taxon>Methanobacteriota</taxon>
        <taxon>Stenosarchaea group</taxon>
        <taxon>Halobacteria</taxon>
        <taxon>Halobacteriales</taxon>
        <taxon>Natrialbaceae</taxon>
        <taxon>Halostagnicola</taxon>
    </lineage>
</organism>
<dbReference type="GO" id="GO:0009099">
    <property type="term" value="P:L-valine biosynthetic process"/>
    <property type="evidence" value="ECO:0007669"/>
    <property type="project" value="TreeGrafter"/>
</dbReference>
<evidence type="ECO:0000313" key="10">
    <source>
        <dbReference type="Proteomes" id="UP000199199"/>
    </source>
</evidence>
<dbReference type="GO" id="GO:0030976">
    <property type="term" value="F:thiamine pyrophosphate binding"/>
    <property type="evidence" value="ECO:0007669"/>
    <property type="project" value="InterPro"/>
</dbReference>
<dbReference type="Proteomes" id="UP000199199">
    <property type="component" value="Unassembled WGS sequence"/>
</dbReference>
<dbReference type="OrthoDB" id="6837at2157"/>
<dbReference type="InterPro" id="IPR029035">
    <property type="entry name" value="DHS-like_NAD/FAD-binding_dom"/>
</dbReference>
<dbReference type="InterPro" id="IPR029061">
    <property type="entry name" value="THDP-binding"/>
</dbReference>
<dbReference type="InterPro" id="IPR011766">
    <property type="entry name" value="TPP_enzyme_TPP-bd"/>
</dbReference>
<keyword evidence="10" id="KW-1185">Reference proteome</keyword>
<evidence type="ECO:0000256" key="3">
    <source>
        <dbReference type="ARBA" id="ARBA00023052"/>
    </source>
</evidence>